<dbReference type="RefSeq" id="WP_344893725.1">
    <property type="nucleotide sequence ID" value="NZ_BAAAZP010000211.1"/>
</dbReference>
<keyword evidence="4" id="KW-1185">Reference proteome</keyword>
<feature type="domain" description="Ricin B lectin" evidence="2">
    <location>
        <begin position="33"/>
        <end position="167"/>
    </location>
</feature>
<name>A0ABP7DVR9_9ACTN</name>
<evidence type="ECO:0000259" key="2">
    <source>
        <dbReference type="SMART" id="SM00458"/>
    </source>
</evidence>
<comment type="caution">
    <text evidence="3">The sequence shown here is derived from an EMBL/GenBank/DDBJ whole genome shotgun (WGS) entry which is preliminary data.</text>
</comment>
<dbReference type="EMBL" id="BAAAZP010000211">
    <property type="protein sequence ID" value="GAA3710959.1"/>
    <property type="molecule type" value="Genomic_DNA"/>
</dbReference>
<dbReference type="Proteomes" id="UP001500902">
    <property type="component" value="Unassembled WGS sequence"/>
</dbReference>
<evidence type="ECO:0000313" key="4">
    <source>
        <dbReference type="Proteomes" id="UP001500902"/>
    </source>
</evidence>
<protein>
    <recommendedName>
        <fullName evidence="2">Ricin B lectin domain-containing protein</fullName>
    </recommendedName>
</protein>
<evidence type="ECO:0000256" key="1">
    <source>
        <dbReference type="SAM" id="SignalP"/>
    </source>
</evidence>
<keyword evidence="1" id="KW-0732">Signal</keyword>
<dbReference type="SUPFAM" id="SSF50370">
    <property type="entry name" value="Ricin B-like lectins"/>
    <property type="match status" value="1"/>
</dbReference>
<dbReference type="CDD" id="cd00161">
    <property type="entry name" value="beta-trefoil_Ricin-like"/>
    <property type="match status" value="1"/>
</dbReference>
<dbReference type="Gene3D" id="2.80.10.50">
    <property type="match status" value="3"/>
</dbReference>
<dbReference type="InterPro" id="IPR035992">
    <property type="entry name" value="Ricin_B-like_lectins"/>
</dbReference>
<dbReference type="PROSITE" id="PS50231">
    <property type="entry name" value="RICIN_B_LECTIN"/>
    <property type="match status" value="1"/>
</dbReference>
<dbReference type="SMART" id="SM00458">
    <property type="entry name" value="RICIN"/>
    <property type="match status" value="1"/>
</dbReference>
<gene>
    <name evidence="3" type="ORF">GCM10022224_090530</name>
</gene>
<dbReference type="InterPro" id="IPR000772">
    <property type="entry name" value="Ricin_B_lectin"/>
</dbReference>
<reference evidence="4" key="1">
    <citation type="journal article" date="2019" name="Int. J. Syst. Evol. Microbiol.">
        <title>The Global Catalogue of Microorganisms (GCM) 10K type strain sequencing project: providing services to taxonomists for standard genome sequencing and annotation.</title>
        <authorList>
            <consortium name="The Broad Institute Genomics Platform"/>
            <consortium name="The Broad Institute Genome Sequencing Center for Infectious Disease"/>
            <person name="Wu L."/>
            <person name="Ma J."/>
        </authorList>
    </citation>
    <scope>NUCLEOTIDE SEQUENCE [LARGE SCALE GENOMIC DNA]</scope>
    <source>
        <strain evidence="4">JCM 16904</strain>
    </source>
</reference>
<feature type="signal peptide" evidence="1">
    <location>
        <begin position="1"/>
        <end position="31"/>
    </location>
</feature>
<sequence>MNKIFRKTSIAMAVGVVASVTSLTGTASASAATFELLNYNGWAPELCLAIAGGSKANGARAIQWGCNGGNEQRWYWSGTRLVNANSGKCLAIGNASKVAGAAAIQWECGDGAEQRWRKVSMGAGEGWGFQNYNSNKWLAVPNSSQANGTPVIQWHASQNQDQNWAMRMHG</sequence>
<dbReference type="Pfam" id="PF14200">
    <property type="entry name" value="RicinB_lectin_2"/>
    <property type="match status" value="2"/>
</dbReference>
<evidence type="ECO:0000313" key="3">
    <source>
        <dbReference type="EMBL" id="GAA3710959.1"/>
    </source>
</evidence>
<accession>A0ABP7DVR9</accession>
<proteinExistence type="predicted"/>
<feature type="chain" id="PRO_5045946143" description="Ricin B lectin domain-containing protein" evidence="1">
    <location>
        <begin position="32"/>
        <end position="170"/>
    </location>
</feature>
<organism evidence="3 4">
    <name type="scientific">Nonomuraea antimicrobica</name>
    <dbReference type="NCBI Taxonomy" id="561173"/>
    <lineage>
        <taxon>Bacteria</taxon>
        <taxon>Bacillati</taxon>
        <taxon>Actinomycetota</taxon>
        <taxon>Actinomycetes</taxon>
        <taxon>Streptosporangiales</taxon>
        <taxon>Streptosporangiaceae</taxon>
        <taxon>Nonomuraea</taxon>
    </lineage>
</organism>